<feature type="compositionally biased region" description="Low complexity" evidence="1">
    <location>
        <begin position="627"/>
        <end position="640"/>
    </location>
</feature>
<feature type="region of interest" description="Disordered" evidence="1">
    <location>
        <begin position="382"/>
        <end position="429"/>
    </location>
</feature>
<feature type="compositionally biased region" description="Low complexity" evidence="1">
    <location>
        <begin position="653"/>
        <end position="662"/>
    </location>
</feature>
<evidence type="ECO:0000313" key="2">
    <source>
        <dbReference type="EMBL" id="KAK3782681.1"/>
    </source>
</evidence>
<feature type="compositionally biased region" description="Polar residues" evidence="1">
    <location>
        <begin position="476"/>
        <end position="497"/>
    </location>
</feature>
<dbReference type="AlphaFoldDB" id="A0AAE1A937"/>
<dbReference type="Proteomes" id="UP001283361">
    <property type="component" value="Unassembled WGS sequence"/>
</dbReference>
<gene>
    <name evidence="2" type="ORF">RRG08_037684</name>
</gene>
<accession>A0AAE1A937</accession>
<feature type="region of interest" description="Disordered" evidence="1">
    <location>
        <begin position="474"/>
        <end position="512"/>
    </location>
</feature>
<protein>
    <submittedName>
        <fullName evidence="2">Uncharacterized protein</fullName>
    </submittedName>
</protein>
<organism evidence="2 3">
    <name type="scientific">Elysia crispata</name>
    <name type="common">lettuce slug</name>
    <dbReference type="NCBI Taxonomy" id="231223"/>
    <lineage>
        <taxon>Eukaryota</taxon>
        <taxon>Metazoa</taxon>
        <taxon>Spiralia</taxon>
        <taxon>Lophotrochozoa</taxon>
        <taxon>Mollusca</taxon>
        <taxon>Gastropoda</taxon>
        <taxon>Heterobranchia</taxon>
        <taxon>Euthyneura</taxon>
        <taxon>Panpulmonata</taxon>
        <taxon>Sacoglossa</taxon>
        <taxon>Placobranchoidea</taxon>
        <taxon>Plakobranchidae</taxon>
        <taxon>Elysia</taxon>
    </lineage>
</organism>
<comment type="caution">
    <text evidence="2">The sequence shown here is derived from an EMBL/GenBank/DDBJ whole genome shotgun (WGS) entry which is preliminary data.</text>
</comment>
<proteinExistence type="predicted"/>
<feature type="compositionally biased region" description="Polar residues" evidence="1">
    <location>
        <begin position="540"/>
        <end position="549"/>
    </location>
</feature>
<name>A0AAE1A937_9GAST</name>
<feature type="region of interest" description="Disordered" evidence="1">
    <location>
        <begin position="536"/>
        <end position="559"/>
    </location>
</feature>
<evidence type="ECO:0000313" key="3">
    <source>
        <dbReference type="Proteomes" id="UP001283361"/>
    </source>
</evidence>
<evidence type="ECO:0000256" key="1">
    <source>
        <dbReference type="SAM" id="MobiDB-lite"/>
    </source>
</evidence>
<sequence>MGTKVIDKLRIQGKSAPRVILDSSPSRRPLGTIRQAGEDSPASFGSPLFHAEPIVSRGGSRTRPSRPTLVLIPEPGQEVKSKIGRSLGSSVPSSSSSSAASRRLEFLQRVQQANRGLSTADADVQHTSSSPLAYSRQQISDSISSVAKVNCAYINQCNTILPNIQFLLRGKPVQQEELEIGPCKVSSAPSMKTDLKSNNNLNSSNSVQVYVPHQRVGHYKTSVKEVYRARHKQDIMQSILMDPRNASSAYRAIRNADIDVTSNANTVLGNNAVSANGPAYFYLGPPVSAPNPTKPSGGILNRPKLYIPTASTQVPTGDEVCGGHGEGRGPNRGLKQADTFSLTGQQFTTPRPINTKTVEGEDLRVLGDYLDAQGRQVSALVPDIHSRPGGSPPPISGSRNRKHGGAISTRCVSRESSGAPPVPPSSSAAGADLELLQQCLHVNQSHAENGSGVGASSSKSVRLKHCTQYVKKDESSGSVCNSSTPNKTGKVNYNNPYHNHRNGERQANLSSSKSNRYVFSSVNSYIHFNKIYPRLDGKTNDSTSTTNNRPRIPQVDGFSPHCTETVMLKMMFGMNKPAPSVKSGARYSDITVHADLDEFVVVGSTTTSASRSTSVASRKLYHSSTANNYNSENVNDNSNNKRLSNGTLRRSKSNMSSNNDISIDLRERRGEEDGDENNMEEDSTWPIQEGEDDIKTSEVDANADTPDDNAENETPKNAANNDFEEGESAFQKVVDNRDSGRKKYGVIDDQLQDNEEKKAVL</sequence>
<keyword evidence="3" id="KW-1185">Reference proteome</keyword>
<reference evidence="2" key="1">
    <citation type="journal article" date="2023" name="G3 (Bethesda)">
        <title>A reference genome for the long-term kleptoplast-retaining sea slug Elysia crispata morphotype clarki.</title>
        <authorList>
            <person name="Eastman K.E."/>
            <person name="Pendleton A.L."/>
            <person name="Shaikh M.A."/>
            <person name="Suttiyut T."/>
            <person name="Ogas R."/>
            <person name="Tomko P."/>
            <person name="Gavelis G."/>
            <person name="Widhalm J.R."/>
            <person name="Wisecaver J.H."/>
        </authorList>
    </citation>
    <scope>NUCLEOTIDE SEQUENCE</scope>
    <source>
        <strain evidence="2">ECLA1</strain>
    </source>
</reference>
<feature type="region of interest" description="Disordered" evidence="1">
    <location>
        <begin position="17"/>
        <end position="49"/>
    </location>
</feature>
<dbReference type="EMBL" id="JAWDGP010002489">
    <property type="protein sequence ID" value="KAK3782681.1"/>
    <property type="molecule type" value="Genomic_DNA"/>
</dbReference>
<feature type="region of interest" description="Disordered" evidence="1">
    <location>
        <begin position="626"/>
        <end position="761"/>
    </location>
</feature>
<feature type="compositionally biased region" description="Acidic residues" evidence="1">
    <location>
        <begin position="672"/>
        <end position="683"/>
    </location>
</feature>